<organism evidence="2 3">
    <name type="scientific">Liquorilactobacillus aquaticus DSM 21051</name>
    <dbReference type="NCBI Taxonomy" id="1423725"/>
    <lineage>
        <taxon>Bacteria</taxon>
        <taxon>Bacillati</taxon>
        <taxon>Bacillota</taxon>
        <taxon>Bacilli</taxon>
        <taxon>Lactobacillales</taxon>
        <taxon>Lactobacillaceae</taxon>
        <taxon>Liquorilactobacillus</taxon>
    </lineage>
</organism>
<evidence type="ECO:0000256" key="1">
    <source>
        <dbReference type="SAM" id="Phobius"/>
    </source>
</evidence>
<keyword evidence="1" id="KW-0812">Transmembrane</keyword>
<feature type="transmembrane region" description="Helical" evidence="1">
    <location>
        <begin position="350"/>
        <end position="370"/>
    </location>
</feature>
<feature type="transmembrane region" description="Helical" evidence="1">
    <location>
        <begin position="136"/>
        <end position="158"/>
    </location>
</feature>
<feature type="transmembrane region" description="Helical" evidence="1">
    <location>
        <begin position="285"/>
        <end position="318"/>
    </location>
</feature>
<dbReference type="EMBL" id="AYZD01000015">
    <property type="protein sequence ID" value="KRM96636.1"/>
    <property type="molecule type" value="Genomic_DNA"/>
</dbReference>
<keyword evidence="1" id="KW-1133">Transmembrane helix</keyword>
<evidence type="ECO:0000313" key="3">
    <source>
        <dbReference type="Proteomes" id="UP000051015"/>
    </source>
</evidence>
<keyword evidence="3" id="KW-1185">Reference proteome</keyword>
<protein>
    <submittedName>
        <fullName evidence="2">Protein ecsb</fullName>
    </submittedName>
</protein>
<dbReference type="PIRSF" id="PIRSF037259">
    <property type="entry name" value="EcsB_ABC"/>
    <property type="match status" value="1"/>
</dbReference>
<keyword evidence="1" id="KW-0472">Membrane</keyword>
<feature type="transmembrane region" description="Helical" evidence="1">
    <location>
        <begin position="28"/>
        <end position="47"/>
    </location>
</feature>
<dbReference type="Pfam" id="PF05975">
    <property type="entry name" value="EcsB"/>
    <property type="match status" value="1"/>
</dbReference>
<dbReference type="AlphaFoldDB" id="A0A0R2D8K2"/>
<name>A0A0R2D8K2_9LACO</name>
<comment type="caution">
    <text evidence="2">The sequence shown here is derived from an EMBL/GenBank/DDBJ whole genome shotgun (WGS) entry which is preliminary data.</text>
</comment>
<feature type="transmembrane region" description="Helical" evidence="1">
    <location>
        <begin position="59"/>
        <end position="79"/>
    </location>
</feature>
<dbReference type="PATRIC" id="fig|1423725.3.peg.963"/>
<dbReference type="RefSeq" id="WP_057875940.1">
    <property type="nucleotide sequence ID" value="NZ_AYZD01000015.1"/>
</dbReference>
<proteinExistence type="predicted"/>
<sequence>MDNLWNVRLKKYQRVLLHYSRFVLNDHFVLALLFFVGGLGLGYSNFLRSLPNTLEWWSRPLMVVIFVLMLQMGSFVSLLDEPDTIFLLPLENKMFSFLKRAFTHSFFIALFFQSLSMLISIPFLQQGVHLRTAEIWLLWLTQLLLKAVYLGRFLIISYDVKVDKWWMKLSVEFIIPVSVMILTFYLSAFIALSLTLVSLVVMVYLIRKAAKKNVFRWKRMLQIENHRMMSLYRFINLFTDVPQVKGSVHRFKLLDAYLPKMKTSKDVFKFLYWRALVRKSEYSSLYLRLSVLGFVVLIFIPNIILAIILTMLFMYLVGFQLLPLYNDYDDIIFTHIYPLKKADRLANFRGVLRCLLLLTGVLLVAASVLATHALVETLGVAGTVLLMIVFLTGNFLTKYAVKNT</sequence>
<feature type="transmembrane region" description="Helical" evidence="1">
    <location>
        <begin position="173"/>
        <end position="206"/>
    </location>
</feature>
<dbReference type="InterPro" id="IPR010288">
    <property type="entry name" value="EcsB_ABC"/>
</dbReference>
<dbReference type="OrthoDB" id="2447941at2"/>
<gene>
    <name evidence="2" type="ORF">FC19_GL000934</name>
</gene>
<dbReference type="Proteomes" id="UP000051015">
    <property type="component" value="Unassembled WGS sequence"/>
</dbReference>
<feature type="transmembrane region" description="Helical" evidence="1">
    <location>
        <begin position="377"/>
        <end position="396"/>
    </location>
</feature>
<feature type="transmembrane region" description="Helical" evidence="1">
    <location>
        <begin position="101"/>
        <end position="124"/>
    </location>
</feature>
<dbReference type="STRING" id="1423725.FC19_GL000934"/>
<accession>A0A0R2D8K2</accession>
<evidence type="ECO:0000313" key="2">
    <source>
        <dbReference type="EMBL" id="KRM96636.1"/>
    </source>
</evidence>
<reference evidence="2 3" key="1">
    <citation type="journal article" date="2015" name="Genome Announc.">
        <title>Expanding the biotechnology potential of lactobacilli through comparative genomics of 213 strains and associated genera.</title>
        <authorList>
            <person name="Sun Z."/>
            <person name="Harris H.M."/>
            <person name="McCann A."/>
            <person name="Guo C."/>
            <person name="Argimon S."/>
            <person name="Zhang W."/>
            <person name="Yang X."/>
            <person name="Jeffery I.B."/>
            <person name="Cooney J.C."/>
            <person name="Kagawa T.F."/>
            <person name="Liu W."/>
            <person name="Song Y."/>
            <person name="Salvetti E."/>
            <person name="Wrobel A."/>
            <person name="Rasinkangas P."/>
            <person name="Parkhill J."/>
            <person name="Rea M.C."/>
            <person name="O'Sullivan O."/>
            <person name="Ritari J."/>
            <person name="Douillard F.P."/>
            <person name="Paul Ross R."/>
            <person name="Yang R."/>
            <person name="Briner A.E."/>
            <person name="Felis G.E."/>
            <person name="de Vos W.M."/>
            <person name="Barrangou R."/>
            <person name="Klaenhammer T.R."/>
            <person name="Caufield P.W."/>
            <person name="Cui Y."/>
            <person name="Zhang H."/>
            <person name="O'Toole P.W."/>
        </authorList>
    </citation>
    <scope>NUCLEOTIDE SEQUENCE [LARGE SCALE GENOMIC DNA]</scope>
    <source>
        <strain evidence="2 3">DSM 21051</strain>
    </source>
</reference>
<dbReference type="GO" id="GO:0016020">
    <property type="term" value="C:membrane"/>
    <property type="evidence" value="ECO:0007669"/>
    <property type="project" value="InterPro"/>
</dbReference>